<evidence type="ECO:0000313" key="2">
    <source>
        <dbReference type="Proteomes" id="UP001057402"/>
    </source>
</evidence>
<comment type="caution">
    <text evidence="1">The sequence shown here is derived from an EMBL/GenBank/DDBJ whole genome shotgun (WGS) entry which is preliminary data.</text>
</comment>
<dbReference type="Proteomes" id="UP001057402">
    <property type="component" value="Chromosome 4"/>
</dbReference>
<organism evidence="1 2">
    <name type="scientific">Melastoma candidum</name>
    <dbReference type="NCBI Taxonomy" id="119954"/>
    <lineage>
        <taxon>Eukaryota</taxon>
        <taxon>Viridiplantae</taxon>
        <taxon>Streptophyta</taxon>
        <taxon>Embryophyta</taxon>
        <taxon>Tracheophyta</taxon>
        <taxon>Spermatophyta</taxon>
        <taxon>Magnoliopsida</taxon>
        <taxon>eudicotyledons</taxon>
        <taxon>Gunneridae</taxon>
        <taxon>Pentapetalae</taxon>
        <taxon>rosids</taxon>
        <taxon>malvids</taxon>
        <taxon>Myrtales</taxon>
        <taxon>Melastomataceae</taxon>
        <taxon>Melastomatoideae</taxon>
        <taxon>Melastomateae</taxon>
        <taxon>Melastoma</taxon>
    </lineage>
</organism>
<keyword evidence="2" id="KW-1185">Reference proteome</keyword>
<evidence type="ECO:0000313" key="1">
    <source>
        <dbReference type="EMBL" id="KAI4376490.1"/>
    </source>
</evidence>
<sequence length="650" mass="70679">MVEMGRVRNPKFRAGFNFVCSLVMFFLFYTQDGFLKNTQFAKDWKFGRVGRTGGSGMTVIRRRGAELDVSLSNSSSIVDGLEGSNNFTAKDPKLCEGLIEHSGYKTSCEYLIAHPECSSGGLIDYISFFFCNCGKWTVVGYTVLAMWLAALFYLLGNTAADYFCCCLEKLSALLKLSPTLAGVTLLPLGNGAPDVFASIAAFIGKDPGQVGLNSVLGGAMFVTSVVVGAVSLCVAEKRVQIDRKCFIRDVCFFLFTLVSLSSLLIGGEVRVGSAIAFVCVYGLYGFVVTANEMLRKQARKLRLDAVTPLLPVRGSIFCQGSEEDDSVYASLLESDTDSDVPHLQSKLPHWMWASNVAIYSNEPSKPSIDSPRHLWGWNDNKMTGNAFSFSWSKVLFLLALPLSLPRRLTIPVVEEDRWSKPFAVASVSLAPILLALIWNTQDDIGNSSRVIAYVLGVGAGGTFGILSHVYTRPDQPPNKFLFPWVFGGFFMSIIWFYIIANELVALLVALGVIFEINPSVLALTVLAWGNSMGDLMSNVALAMNGGDSVQIAMSGCYAGPMFNTLIGLGISMLLGAWSKRPSSYSLPEDGSLICTLGFLVIGLIWALVVLPRNDMRPNKMLGVGLIAIYMTFLGVRMVTSMGVRSFGGFS</sequence>
<dbReference type="EMBL" id="CM042883">
    <property type="protein sequence ID" value="KAI4376490.1"/>
    <property type="molecule type" value="Genomic_DNA"/>
</dbReference>
<name>A0ACB9RCR4_9MYRT</name>
<protein>
    <submittedName>
        <fullName evidence="1">Uncharacterized protein</fullName>
    </submittedName>
</protein>
<proteinExistence type="predicted"/>
<accession>A0ACB9RCR4</accession>
<gene>
    <name evidence="1" type="ORF">MLD38_014246</name>
</gene>
<reference evidence="2" key="1">
    <citation type="journal article" date="2023" name="Front. Plant Sci.">
        <title>Chromosomal-level genome assembly of Melastoma candidum provides insights into trichome evolution.</title>
        <authorList>
            <person name="Zhong Y."/>
            <person name="Wu W."/>
            <person name="Sun C."/>
            <person name="Zou P."/>
            <person name="Liu Y."/>
            <person name="Dai S."/>
            <person name="Zhou R."/>
        </authorList>
    </citation>
    <scope>NUCLEOTIDE SEQUENCE [LARGE SCALE GENOMIC DNA]</scope>
</reference>